<evidence type="ECO:0000313" key="2">
    <source>
        <dbReference type="EMBL" id="SUZ97310.1"/>
    </source>
</evidence>
<accession>A0A381RZS0</accession>
<dbReference type="SUPFAM" id="SSF52540">
    <property type="entry name" value="P-loop containing nucleoside triphosphate hydrolases"/>
    <property type="match status" value="1"/>
</dbReference>
<feature type="non-terminal residue" evidence="2">
    <location>
        <position position="1"/>
    </location>
</feature>
<dbReference type="EMBL" id="UINC01002496">
    <property type="protein sequence ID" value="SUZ97310.1"/>
    <property type="molecule type" value="Genomic_DNA"/>
</dbReference>
<sequence>MIPLRLTVENFMCYREGVPTLNLENIEIACLTGDNGHGKTALLDSITWAIWGKARARTQEELVHQGQRTMRVDLDFSSHDQTYRVTRIHSKSITGSAGKTELNLSILKDDIPVSIMGNTIRDTEQQIIDLLHMDYDTFISTSYLRQGDADQFTRSRPAERKQILAEVLDLSYYERLEKKSRDRMREIQSSLVANKALFETRSNDISNKENIGADLMKALQVVSRLTPLEKETNDLSMSLALKKEGLDRDQSEVFHLTSAIKNTSIELDELKVQSIKFNDELDQLEALL</sequence>
<gene>
    <name evidence="2" type="ORF">METZ01_LOCUS50164</name>
</gene>
<reference evidence="2" key="1">
    <citation type="submission" date="2018-05" db="EMBL/GenBank/DDBJ databases">
        <authorList>
            <person name="Lanie J.A."/>
            <person name="Ng W.-L."/>
            <person name="Kazmierczak K.M."/>
            <person name="Andrzejewski T.M."/>
            <person name="Davidsen T.M."/>
            <person name="Wayne K.J."/>
            <person name="Tettelin H."/>
            <person name="Glass J.I."/>
            <person name="Rusch D."/>
            <person name="Podicherti R."/>
            <person name="Tsui H.-C.T."/>
            <person name="Winkler M.E."/>
        </authorList>
    </citation>
    <scope>NUCLEOTIDE SEQUENCE</scope>
</reference>
<protein>
    <recommendedName>
        <fullName evidence="1">Rad50/SbcC-type AAA domain-containing protein</fullName>
    </recommendedName>
</protein>
<organism evidence="2">
    <name type="scientific">marine metagenome</name>
    <dbReference type="NCBI Taxonomy" id="408172"/>
    <lineage>
        <taxon>unclassified sequences</taxon>
        <taxon>metagenomes</taxon>
        <taxon>ecological metagenomes</taxon>
    </lineage>
</organism>
<dbReference type="PANTHER" id="PTHR32114">
    <property type="entry name" value="ABC TRANSPORTER ABCH.3"/>
    <property type="match status" value="1"/>
</dbReference>
<evidence type="ECO:0000259" key="1">
    <source>
        <dbReference type="Pfam" id="PF13476"/>
    </source>
</evidence>
<name>A0A381RZS0_9ZZZZ</name>
<dbReference type="AlphaFoldDB" id="A0A381RZS0"/>
<feature type="domain" description="Rad50/SbcC-type AAA" evidence="1">
    <location>
        <begin position="5"/>
        <end position="202"/>
    </location>
</feature>
<dbReference type="Pfam" id="PF13476">
    <property type="entry name" value="AAA_23"/>
    <property type="match status" value="1"/>
</dbReference>
<dbReference type="InterPro" id="IPR038729">
    <property type="entry name" value="Rad50/SbcC_AAA"/>
</dbReference>
<dbReference type="GO" id="GO:0006302">
    <property type="term" value="P:double-strand break repair"/>
    <property type="evidence" value="ECO:0007669"/>
    <property type="project" value="InterPro"/>
</dbReference>
<feature type="non-terminal residue" evidence="2">
    <location>
        <position position="288"/>
    </location>
</feature>
<dbReference type="Gene3D" id="3.40.50.300">
    <property type="entry name" value="P-loop containing nucleotide triphosphate hydrolases"/>
    <property type="match status" value="1"/>
</dbReference>
<dbReference type="InterPro" id="IPR027417">
    <property type="entry name" value="P-loop_NTPase"/>
</dbReference>
<proteinExistence type="predicted"/>
<dbReference type="GO" id="GO:0016887">
    <property type="term" value="F:ATP hydrolysis activity"/>
    <property type="evidence" value="ECO:0007669"/>
    <property type="project" value="InterPro"/>
</dbReference>
<dbReference type="PANTHER" id="PTHR32114:SF2">
    <property type="entry name" value="ABC TRANSPORTER ABCH.3"/>
    <property type="match status" value="1"/>
</dbReference>